<evidence type="ECO:0000256" key="1">
    <source>
        <dbReference type="SAM" id="MobiDB-lite"/>
    </source>
</evidence>
<dbReference type="RefSeq" id="WP_066722485.1">
    <property type="nucleotide sequence ID" value="NZ_JBHSLU010000082.1"/>
</dbReference>
<protein>
    <recommendedName>
        <fullName evidence="5">Translation initiation factor IF-2</fullName>
    </recommendedName>
</protein>
<feature type="signal peptide" evidence="2">
    <location>
        <begin position="1"/>
        <end position="27"/>
    </location>
</feature>
<reference evidence="4" key="1">
    <citation type="journal article" date="2019" name="Int. J. Syst. Evol. Microbiol.">
        <title>The Global Catalogue of Microorganisms (GCM) 10K type strain sequencing project: providing services to taxonomists for standard genome sequencing and annotation.</title>
        <authorList>
            <consortium name="The Broad Institute Genomics Platform"/>
            <consortium name="The Broad Institute Genome Sequencing Center for Infectious Disease"/>
            <person name="Wu L."/>
            <person name="Ma J."/>
        </authorList>
    </citation>
    <scope>NUCLEOTIDE SEQUENCE [LARGE SCALE GENOMIC DNA]</scope>
    <source>
        <strain evidence="4">CCUG 43117</strain>
    </source>
</reference>
<evidence type="ECO:0000313" key="4">
    <source>
        <dbReference type="Proteomes" id="UP001596060"/>
    </source>
</evidence>
<dbReference type="Proteomes" id="UP001596060">
    <property type="component" value="Unassembled WGS sequence"/>
</dbReference>
<feature type="compositionally biased region" description="Gly residues" evidence="1">
    <location>
        <begin position="68"/>
        <end position="78"/>
    </location>
</feature>
<keyword evidence="2" id="KW-0732">Signal</keyword>
<keyword evidence="4" id="KW-1185">Reference proteome</keyword>
<evidence type="ECO:0000256" key="2">
    <source>
        <dbReference type="SAM" id="SignalP"/>
    </source>
</evidence>
<sequence length="114" mass="12326">MSRLSALAGLFGLVVLASTGASAPAAASEALPAEAAQRLDGRDLAFTMTAAKQRRLYMMQETARQQRGRGGPGYGRGYGPRPSYGRPGYGPRPYYGRPGYGPPPGYGYRRYDRY</sequence>
<organism evidence="3 4">
    <name type="scientific">Bosea massiliensis</name>
    <dbReference type="NCBI Taxonomy" id="151419"/>
    <lineage>
        <taxon>Bacteria</taxon>
        <taxon>Pseudomonadati</taxon>
        <taxon>Pseudomonadota</taxon>
        <taxon>Alphaproteobacteria</taxon>
        <taxon>Hyphomicrobiales</taxon>
        <taxon>Boseaceae</taxon>
        <taxon>Bosea</taxon>
    </lineage>
</organism>
<evidence type="ECO:0000313" key="3">
    <source>
        <dbReference type="EMBL" id="MFC5508076.1"/>
    </source>
</evidence>
<feature type="compositionally biased region" description="Low complexity" evidence="1">
    <location>
        <begin position="79"/>
        <end position="97"/>
    </location>
</feature>
<feature type="chain" id="PRO_5046439107" description="Translation initiation factor IF-2" evidence="2">
    <location>
        <begin position="28"/>
        <end position="114"/>
    </location>
</feature>
<proteinExistence type="predicted"/>
<evidence type="ECO:0008006" key="5">
    <source>
        <dbReference type="Google" id="ProtNLM"/>
    </source>
</evidence>
<feature type="region of interest" description="Disordered" evidence="1">
    <location>
        <begin position="61"/>
        <end position="114"/>
    </location>
</feature>
<comment type="caution">
    <text evidence="3">The sequence shown here is derived from an EMBL/GenBank/DDBJ whole genome shotgun (WGS) entry which is preliminary data.</text>
</comment>
<name>A0ABW0P709_9HYPH</name>
<gene>
    <name evidence="3" type="ORF">ACFPN9_22810</name>
</gene>
<accession>A0ABW0P709</accession>
<dbReference type="EMBL" id="JBHSLU010000082">
    <property type="protein sequence ID" value="MFC5508076.1"/>
    <property type="molecule type" value="Genomic_DNA"/>
</dbReference>